<dbReference type="SMART" id="SM00490">
    <property type="entry name" value="HELICc"/>
    <property type="match status" value="1"/>
</dbReference>
<feature type="domain" description="Helicase ATP-binding" evidence="3">
    <location>
        <begin position="315"/>
        <end position="425"/>
    </location>
</feature>
<proteinExistence type="predicted"/>
<feature type="compositionally biased region" description="Basic and acidic residues" evidence="2">
    <location>
        <begin position="278"/>
        <end position="291"/>
    </location>
</feature>
<dbReference type="SUPFAM" id="SSF52540">
    <property type="entry name" value="P-loop containing nucleoside triphosphate hydrolases"/>
    <property type="match status" value="2"/>
</dbReference>
<feature type="region of interest" description="Disordered" evidence="2">
    <location>
        <begin position="211"/>
        <end position="299"/>
    </location>
</feature>
<dbReference type="eggNOG" id="KOG0385">
    <property type="taxonomic scope" value="Eukaryota"/>
</dbReference>
<dbReference type="InterPro" id="IPR038718">
    <property type="entry name" value="SNF2-like_sf"/>
</dbReference>
<dbReference type="InterPro" id="IPR014001">
    <property type="entry name" value="Helicase_ATP-bd"/>
</dbReference>
<dbReference type="GO" id="GO:0005524">
    <property type="term" value="F:ATP binding"/>
    <property type="evidence" value="ECO:0007669"/>
    <property type="project" value="InterPro"/>
</dbReference>
<dbReference type="InterPro" id="IPR001650">
    <property type="entry name" value="Helicase_C-like"/>
</dbReference>
<feature type="region of interest" description="Disordered" evidence="2">
    <location>
        <begin position="1"/>
        <end position="181"/>
    </location>
</feature>
<dbReference type="GO" id="GO:0016787">
    <property type="term" value="F:hydrolase activity"/>
    <property type="evidence" value="ECO:0007669"/>
    <property type="project" value="UniProtKB-KW"/>
</dbReference>
<feature type="compositionally biased region" description="Low complexity" evidence="2">
    <location>
        <begin position="264"/>
        <end position="273"/>
    </location>
</feature>
<dbReference type="InParanoid" id="D8LDG7"/>
<reference evidence="5 6" key="1">
    <citation type="journal article" date="2010" name="Nature">
        <title>The Ectocarpus genome and the independent evolution of multicellularity in brown algae.</title>
        <authorList>
            <person name="Cock J.M."/>
            <person name="Sterck L."/>
            <person name="Rouze P."/>
            <person name="Scornet D."/>
            <person name="Allen A.E."/>
            <person name="Amoutzias G."/>
            <person name="Anthouard V."/>
            <person name="Artiguenave F."/>
            <person name="Aury J.M."/>
            <person name="Badger J.H."/>
            <person name="Beszteri B."/>
            <person name="Billiau K."/>
            <person name="Bonnet E."/>
            <person name="Bothwell J.H."/>
            <person name="Bowler C."/>
            <person name="Boyen C."/>
            <person name="Brownlee C."/>
            <person name="Carrano C.J."/>
            <person name="Charrier B."/>
            <person name="Cho G.Y."/>
            <person name="Coelho S.M."/>
            <person name="Collen J."/>
            <person name="Corre E."/>
            <person name="Da Silva C."/>
            <person name="Delage L."/>
            <person name="Delaroque N."/>
            <person name="Dittami S.M."/>
            <person name="Doulbeau S."/>
            <person name="Elias M."/>
            <person name="Farnham G."/>
            <person name="Gachon C.M."/>
            <person name="Gschloessl B."/>
            <person name="Heesch S."/>
            <person name="Jabbari K."/>
            <person name="Jubin C."/>
            <person name="Kawai H."/>
            <person name="Kimura K."/>
            <person name="Kloareg B."/>
            <person name="Kupper F.C."/>
            <person name="Lang D."/>
            <person name="Le Bail A."/>
            <person name="Leblanc C."/>
            <person name="Lerouge P."/>
            <person name="Lohr M."/>
            <person name="Lopez P.J."/>
            <person name="Martens C."/>
            <person name="Maumus F."/>
            <person name="Michel G."/>
            <person name="Miranda-Saavedra D."/>
            <person name="Morales J."/>
            <person name="Moreau H."/>
            <person name="Motomura T."/>
            <person name="Nagasato C."/>
            <person name="Napoli C.A."/>
            <person name="Nelson D.R."/>
            <person name="Nyvall-Collen P."/>
            <person name="Peters A.F."/>
            <person name="Pommier C."/>
            <person name="Potin P."/>
            <person name="Poulain J."/>
            <person name="Quesneville H."/>
            <person name="Read B."/>
            <person name="Rensing S.A."/>
            <person name="Ritter A."/>
            <person name="Rousvoal S."/>
            <person name="Samanta M."/>
            <person name="Samson G."/>
            <person name="Schroeder D.C."/>
            <person name="Segurens B."/>
            <person name="Strittmatter M."/>
            <person name="Tonon T."/>
            <person name="Tregear J.W."/>
            <person name="Valentin K."/>
            <person name="von Dassow P."/>
            <person name="Yamagishi T."/>
            <person name="Van de Peer Y."/>
            <person name="Wincker P."/>
        </authorList>
    </citation>
    <scope>NUCLEOTIDE SEQUENCE [LARGE SCALE GENOMIC DNA]</scope>
    <source>
        <strain evidence="6">Ec32 / CCAP1310/4</strain>
    </source>
</reference>
<dbReference type="Pfam" id="PF00176">
    <property type="entry name" value="SNF2-rel_dom"/>
    <property type="match status" value="2"/>
</dbReference>
<dbReference type="EMBL" id="FN649735">
    <property type="protein sequence ID" value="CBN74032.1"/>
    <property type="molecule type" value="Genomic_DNA"/>
</dbReference>
<evidence type="ECO:0000256" key="2">
    <source>
        <dbReference type="SAM" id="MobiDB-lite"/>
    </source>
</evidence>
<dbReference type="PROSITE" id="PS51194">
    <property type="entry name" value="HELICASE_CTER"/>
    <property type="match status" value="1"/>
</dbReference>
<protein>
    <submittedName>
        <fullName evidence="5">ATP-dependent helicase YFR038W</fullName>
    </submittedName>
</protein>
<keyword evidence="6" id="KW-1185">Reference proteome</keyword>
<keyword evidence="5" id="KW-0067">ATP-binding</keyword>
<dbReference type="AlphaFoldDB" id="D8LDG7"/>
<dbReference type="Proteomes" id="UP000002630">
    <property type="component" value="Linkage Group LG10"/>
</dbReference>
<evidence type="ECO:0000313" key="6">
    <source>
        <dbReference type="Proteomes" id="UP000002630"/>
    </source>
</evidence>
<keyword evidence="5" id="KW-0347">Helicase</keyword>
<dbReference type="InterPro" id="IPR049730">
    <property type="entry name" value="SNF2/RAD54-like_C"/>
</dbReference>
<evidence type="ECO:0000256" key="1">
    <source>
        <dbReference type="ARBA" id="ARBA00022801"/>
    </source>
</evidence>
<dbReference type="Gene3D" id="3.40.50.300">
    <property type="entry name" value="P-loop containing nucleotide triphosphate hydrolases"/>
    <property type="match status" value="1"/>
</dbReference>
<dbReference type="PROSITE" id="PS51192">
    <property type="entry name" value="HELICASE_ATP_BIND_1"/>
    <property type="match status" value="1"/>
</dbReference>
<dbReference type="PANTHER" id="PTHR10799">
    <property type="entry name" value="SNF2/RAD54 HELICASE FAMILY"/>
    <property type="match status" value="1"/>
</dbReference>
<keyword evidence="1" id="KW-0378">Hydrolase</keyword>
<feature type="region of interest" description="Disordered" evidence="2">
    <location>
        <begin position="805"/>
        <end position="831"/>
    </location>
</feature>
<feature type="compositionally biased region" description="Basic and acidic residues" evidence="2">
    <location>
        <begin position="43"/>
        <end position="60"/>
    </location>
</feature>
<dbReference type="Pfam" id="PF00271">
    <property type="entry name" value="Helicase_C"/>
    <property type="match status" value="1"/>
</dbReference>
<gene>
    <name evidence="5" type="ORF">Esi_0012_0055</name>
</gene>
<evidence type="ECO:0000259" key="3">
    <source>
        <dbReference type="PROSITE" id="PS51192"/>
    </source>
</evidence>
<dbReference type="STRING" id="2880.D8LDG7"/>
<dbReference type="InterPro" id="IPR027417">
    <property type="entry name" value="P-loop_NTPase"/>
</dbReference>
<evidence type="ECO:0000313" key="5">
    <source>
        <dbReference type="EMBL" id="CBN74032.1"/>
    </source>
</evidence>
<dbReference type="InterPro" id="IPR000330">
    <property type="entry name" value="SNF2_N"/>
</dbReference>
<organism evidence="5 6">
    <name type="scientific">Ectocarpus siliculosus</name>
    <name type="common">Brown alga</name>
    <name type="synonym">Conferva siliculosa</name>
    <dbReference type="NCBI Taxonomy" id="2880"/>
    <lineage>
        <taxon>Eukaryota</taxon>
        <taxon>Sar</taxon>
        <taxon>Stramenopiles</taxon>
        <taxon>Ochrophyta</taxon>
        <taxon>PX clade</taxon>
        <taxon>Phaeophyceae</taxon>
        <taxon>Ectocarpales</taxon>
        <taxon>Ectocarpaceae</taxon>
        <taxon>Ectocarpus</taxon>
    </lineage>
</organism>
<dbReference type="OrthoDB" id="5857104at2759"/>
<name>D8LDG7_ECTSI</name>
<dbReference type="EMBL" id="FN647877">
    <property type="protein sequence ID" value="CBN74032.1"/>
    <property type="molecule type" value="Genomic_DNA"/>
</dbReference>
<evidence type="ECO:0000259" key="4">
    <source>
        <dbReference type="PROSITE" id="PS51194"/>
    </source>
</evidence>
<keyword evidence="5" id="KW-0547">Nucleotide-binding</keyword>
<sequence>MVITAKAQGRRKSPGKAKPEGAPKAKSASPQTVSELAQAADVMEGKRLEDAQKEAEKEWQELEAANTEVEEGGAGGGDDGKGEKKVPALLQMAANQVQQDETLTEEERRKQAGMLLVRADGVTDENSNASARPSNTATATNGKSGGKEGSSAPEKEASSPAGRGGVAENSENSGGGARQAQLASLLCKAEQYSMFIRQSQMDVEASRPIALTKEEDEKGENEDAAAKQENEDDGAGSGRGRGGKKRSPGKRSPSSRGKKGKSSGGNAFSSAASKMKKAKEEAAAREKDDGSFRQPSNLVGGTLKPYQLEGLRWLVTLYENGLSGILADEMGLGKTIQVIALIAHLRSKGVNGPFLVTAPLATLPNWVKEFQKWLPAVDVILYHGSKDHRSELRRTVMKPRLARSSCFPVVVTSYENTLEELWSLLNFVNPHIFDDLSIFRSWFGFKNIGKETSVESIVDEQQHSKIVSKLHEILRPFLIRRMKKDVLANDGLPPKREVVVYAGMTSWQRGYYDLAGRNALRQALMDMGIEGAARLSEININMNQRKVCQHPFLFGEPKDKMTGEYVGIKNPEILVRASGKVALMDRMLKKLHAGGHKVLIFSQMTSLLDVLEDYLRHRGWEFHRIDGSTDVLDRQRQIEEFNSNPKFFVFLLSTRAGGLGINLCAADTCILFDSDWNPHQDSQAMARCHRIGQQKPVMVYRLLTTGSVEIEMMAKQISKKKLERVAVQGGDFGKAGRRTYGEMTVPHLRKLLEDDVEDLAKRALCPEAGDGVDLSITEEELDGILDRERVFASAAGWGDSSLSGGARWGKRGDGGGGAGWGERTGGPVVPLPREGEMYDVVDELDASVLSSMEGKLRASLAMGGCPQRVYCGRAGTQLWERWTKVSVKSSFQSPSN</sequence>
<accession>D8LDG7</accession>
<feature type="compositionally biased region" description="Polar residues" evidence="2">
    <location>
        <begin position="124"/>
        <end position="142"/>
    </location>
</feature>
<feature type="compositionally biased region" description="Gly residues" evidence="2">
    <location>
        <begin position="814"/>
        <end position="824"/>
    </location>
</feature>
<dbReference type="Gene3D" id="3.40.50.10810">
    <property type="entry name" value="Tandem AAA-ATPase domain"/>
    <property type="match status" value="2"/>
</dbReference>
<feature type="domain" description="Helicase C-terminal" evidence="4">
    <location>
        <begin position="583"/>
        <end position="733"/>
    </location>
</feature>
<dbReference type="SMART" id="SM00487">
    <property type="entry name" value="DEXDc"/>
    <property type="match status" value="1"/>
</dbReference>
<dbReference type="GO" id="GO:0004386">
    <property type="term" value="F:helicase activity"/>
    <property type="evidence" value="ECO:0007669"/>
    <property type="project" value="UniProtKB-KW"/>
</dbReference>
<dbReference type="CDD" id="cd18793">
    <property type="entry name" value="SF2_C_SNF"/>
    <property type="match status" value="1"/>
</dbReference>